<dbReference type="GO" id="GO:0008270">
    <property type="term" value="F:zinc ion binding"/>
    <property type="evidence" value="ECO:0007669"/>
    <property type="project" value="InterPro"/>
</dbReference>
<feature type="compositionally biased region" description="Polar residues" evidence="5">
    <location>
        <begin position="129"/>
        <end position="142"/>
    </location>
</feature>
<feature type="region of interest" description="Disordered" evidence="5">
    <location>
        <begin position="224"/>
        <end position="253"/>
    </location>
</feature>
<evidence type="ECO:0000313" key="8">
    <source>
        <dbReference type="Proteomes" id="UP000249619"/>
    </source>
</evidence>
<evidence type="ECO:0000256" key="5">
    <source>
        <dbReference type="SAM" id="MobiDB-lite"/>
    </source>
</evidence>
<dbReference type="GO" id="GO:0006351">
    <property type="term" value="P:DNA-templated transcription"/>
    <property type="evidence" value="ECO:0007669"/>
    <property type="project" value="InterPro"/>
</dbReference>
<dbReference type="InterPro" id="IPR051127">
    <property type="entry name" value="Fungal_SecMet_Regulators"/>
</dbReference>
<feature type="domain" description="Zn(2)-C6 fungal-type" evidence="6">
    <location>
        <begin position="38"/>
        <end position="69"/>
    </location>
</feature>
<keyword evidence="1" id="KW-0479">Metal-binding</keyword>
<keyword evidence="4" id="KW-0539">Nucleus</keyword>
<reference evidence="8" key="1">
    <citation type="submission" date="2018-05" db="EMBL/GenBank/DDBJ databases">
        <title>Draft genome sequence of Stemphylium lycopersici strain CIDEFI 213.</title>
        <authorList>
            <person name="Medina R."/>
            <person name="Franco M.E.E."/>
            <person name="Lucentini C.G."/>
            <person name="Saparrat M.C.N."/>
            <person name="Balatti P.A."/>
        </authorList>
    </citation>
    <scope>NUCLEOTIDE SEQUENCE [LARGE SCALE GENOMIC DNA]</scope>
    <source>
        <strain evidence="8">CIDEFI 213</strain>
    </source>
</reference>
<keyword evidence="2" id="KW-0805">Transcription regulation</keyword>
<feature type="compositionally biased region" description="Polar residues" evidence="5">
    <location>
        <begin position="1"/>
        <end position="10"/>
    </location>
</feature>
<dbReference type="Pfam" id="PF00172">
    <property type="entry name" value="Zn_clus"/>
    <property type="match status" value="1"/>
</dbReference>
<dbReference type="InterPro" id="IPR007219">
    <property type="entry name" value="XnlR_reg_dom"/>
</dbReference>
<proteinExistence type="predicted"/>
<accession>A0A364N018</accession>
<dbReference type="SUPFAM" id="SSF57701">
    <property type="entry name" value="Zn2/Cys6 DNA-binding domain"/>
    <property type="match status" value="1"/>
</dbReference>
<gene>
    <name evidence="7" type="ORF">DDE83_006353</name>
</gene>
<dbReference type="AlphaFoldDB" id="A0A364N018"/>
<dbReference type="Gene3D" id="4.10.240.10">
    <property type="entry name" value="Zn(2)-C6 fungal-type DNA-binding domain"/>
    <property type="match status" value="1"/>
</dbReference>
<dbReference type="GO" id="GO:0000978">
    <property type="term" value="F:RNA polymerase II cis-regulatory region sequence-specific DNA binding"/>
    <property type="evidence" value="ECO:0007669"/>
    <property type="project" value="TreeGrafter"/>
</dbReference>
<dbReference type="PANTHER" id="PTHR47424:SF5">
    <property type="entry name" value="ZN(II)2CYS6 TRANSCRIPTION FACTOR (EUROFUNG)"/>
    <property type="match status" value="1"/>
</dbReference>
<organism evidence="7 8">
    <name type="scientific">Stemphylium lycopersici</name>
    <name type="common">Tomato gray leaf spot disease fungus</name>
    <name type="synonym">Thyrospora lycopersici</name>
    <dbReference type="NCBI Taxonomy" id="183478"/>
    <lineage>
        <taxon>Eukaryota</taxon>
        <taxon>Fungi</taxon>
        <taxon>Dikarya</taxon>
        <taxon>Ascomycota</taxon>
        <taxon>Pezizomycotina</taxon>
        <taxon>Dothideomycetes</taxon>
        <taxon>Pleosporomycetidae</taxon>
        <taxon>Pleosporales</taxon>
        <taxon>Pleosporineae</taxon>
        <taxon>Pleosporaceae</taxon>
        <taxon>Stemphylium</taxon>
    </lineage>
</organism>
<dbReference type="PROSITE" id="PS00463">
    <property type="entry name" value="ZN2_CY6_FUNGAL_1"/>
    <property type="match status" value="1"/>
</dbReference>
<keyword evidence="8" id="KW-1185">Reference proteome</keyword>
<dbReference type="GO" id="GO:0005634">
    <property type="term" value="C:nucleus"/>
    <property type="evidence" value="ECO:0007669"/>
    <property type="project" value="TreeGrafter"/>
</dbReference>
<keyword evidence="3" id="KW-0804">Transcription</keyword>
<feature type="region of interest" description="Disordered" evidence="5">
    <location>
        <begin position="1"/>
        <end position="35"/>
    </location>
</feature>
<dbReference type="GO" id="GO:0000435">
    <property type="term" value="P:positive regulation of transcription from RNA polymerase II promoter by galactose"/>
    <property type="evidence" value="ECO:0007669"/>
    <property type="project" value="TreeGrafter"/>
</dbReference>
<comment type="caution">
    <text evidence="7">The sequence shown here is derived from an EMBL/GenBank/DDBJ whole genome shotgun (WGS) entry which is preliminary data.</text>
</comment>
<evidence type="ECO:0000256" key="1">
    <source>
        <dbReference type="ARBA" id="ARBA00022723"/>
    </source>
</evidence>
<dbReference type="OrthoDB" id="3362851at2759"/>
<dbReference type="CDD" id="cd12148">
    <property type="entry name" value="fungal_TF_MHR"/>
    <property type="match status" value="1"/>
</dbReference>
<evidence type="ECO:0000256" key="3">
    <source>
        <dbReference type="ARBA" id="ARBA00023163"/>
    </source>
</evidence>
<dbReference type="SMART" id="SM00066">
    <property type="entry name" value="GAL4"/>
    <property type="match status" value="1"/>
</dbReference>
<dbReference type="Pfam" id="PF04082">
    <property type="entry name" value="Fungal_trans"/>
    <property type="match status" value="1"/>
</dbReference>
<evidence type="ECO:0000256" key="2">
    <source>
        <dbReference type="ARBA" id="ARBA00023015"/>
    </source>
</evidence>
<dbReference type="Proteomes" id="UP000249619">
    <property type="component" value="Unassembled WGS sequence"/>
</dbReference>
<dbReference type="PANTHER" id="PTHR47424">
    <property type="entry name" value="REGULATORY PROTEIN GAL4"/>
    <property type="match status" value="1"/>
</dbReference>
<feature type="region of interest" description="Disordered" evidence="5">
    <location>
        <begin position="129"/>
        <end position="148"/>
    </location>
</feature>
<protein>
    <submittedName>
        <fullName evidence="7">Fungal specific transcription factor domain-containing protein</fullName>
    </submittedName>
</protein>
<name>A0A364N018_STELY</name>
<dbReference type="PROSITE" id="PS50048">
    <property type="entry name" value="ZN2_CY6_FUNGAL_2"/>
    <property type="match status" value="1"/>
</dbReference>
<dbReference type="SMART" id="SM00906">
    <property type="entry name" value="Fungal_trans"/>
    <property type="match status" value="1"/>
</dbReference>
<dbReference type="CDD" id="cd00067">
    <property type="entry name" value="GAL4"/>
    <property type="match status" value="1"/>
</dbReference>
<dbReference type="GO" id="GO:0000981">
    <property type="term" value="F:DNA-binding transcription factor activity, RNA polymerase II-specific"/>
    <property type="evidence" value="ECO:0007669"/>
    <property type="project" value="InterPro"/>
</dbReference>
<evidence type="ECO:0000259" key="6">
    <source>
        <dbReference type="PROSITE" id="PS50048"/>
    </source>
</evidence>
<sequence length="804" mass="89120">MFHTFQSSVGMRSPGADSDSAGKPSRPPGSRRISTSNACVECRRRKIRCDGAQPCGQCQWYQHPEACGYSKPAQRVVPSRKLVDKLSNNIEQYKTVLTKLYGVKNLESLANLPREELLELALSSTAINSTTSPSAADSQALSDVQVGSDGAESLEALEQAPPEDPYWDEARKHQLRVQGISDDVNGLSMSVDRLSSYVGISSITAALKVIVRCAPQARSLIAHNSQETALPSRAGSPPPELTDNRPDALPSPQHGQELIESYFDRVHPFFPMIDERKFWSTYLYGNRKDSAWLALLNMVFALGSLASLAADNEAHYVYFNRSRQHLSLESFGSGNLEVLQALAIMSGYYMHYLNRPNEAHSLMGGTLRMATALGLHREYSERIDASRQFMAPGEEDSTSPEMRRRIWWSLFCLDSWASTTTGRPSLGRMGPSITVMRPGTAVNAVRLLALARNCVSGLTSLQVQTIPPPGTPQYIEQLKILPLMHASAFCQIATRIQDRLVESPLLSSAETVGYDAQLVKWHEELPSILASPDEPCPEFLRRTRLVMKWRFQNIRIILHRPFLLTTALRRSPWAALSAEEKVAVGKCRLIASKTIEEISQECMPDLISCWNAVWFCFQACMVPLVSLFSDASIPEEVENWKASLETALAFFETVKDWSIAARRSGDAVTRLYAAYKTHASTLSNLSQSAMAQMPYPQQYQQQSHSQVPTHFAVPGTNAPSMLNTNATTYGQQHAAVFGHYNPATPTWANAGTDPTILNNFWDDMMWDTNLPDMLETPFGLSNDYDYAGTAQDSGSSGACWMHGN</sequence>
<evidence type="ECO:0000313" key="7">
    <source>
        <dbReference type="EMBL" id="RAR07785.1"/>
    </source>
</evidence>
<evidence type="ECO:0000256" key="4">
    <source>
        <dbReference type="ARBA" id="ARBA00023242"/>
    </source>
</evidence>
<dbReference type="InterPro" id="IPR036864">
    <property type="entry name" value="Zn2-C6_fun-type_DNA-bd_sf"/>
</dbReference>
<dbReference type="EMBL" id="QGDH01000096">
    <property type="protein sequence ID" value="RAR07785.1"/>
    <property type="molecule type" value="Genomic_DNA"/>
</dbReference>
<dbReference type="InterPro" id="IPR001138">
    <property type="entry name" value="Zn2Cys6_DnaBD"/>
</dbReference>